<name>A0ABS6SEH4_9SPHN</name>
<dbReference type="NCBIfam" id="TIGR04352">
    <property type="entry name" value="HprK_rel_A"/>
    <property type="match status" value="1"/>
</dbReference>
<gene>
    <name evidence="1" type="ORF">KCG44_08430</name>
</gene>
<dbReference type="GO" id="GO:0016301">
    <property type="term" value="F:kinase activity"/>
    <property type="evidence" value="ECO:0007669"/>
    <property type="project" value="UniProtKB-KW"/>
</dbReference>
<reference evidence="1 2" key="1">
    <citation type="submission" date="2021-04" db="EMBL/GenBank/DDBJ databases">
        <authorList>
            <person name="Pira H."/>
            <person name="Risdian C."/>
            <person name="Wink J."/>
        </authorList>
    </citation>
    <scope>NUCLEOTIDE SEQUENCE [LARGE SCALE GENOMIC DNA]</scope>
    <source>
        <strain evidence="1 2">WHA3</strain>
    </source>
</reference>
<dbReference type="InterPro" id="IPR027600">
    <property type="entry name" value="HprK-rel_A"/>
</dbReference>
<evidence type="ECO:0000313" key="2">
    <source>
        <dbReference type="Proteomes" id="UP000722336"/>
    </source>
</evidence>
<proteinExistence type="predicted"/>
<organism evidence="1 2">
    <name type="scientific">Pacificimonas pallii</name>
    <dbReference type="NCBI Taxonomy" id="2827236"/>
    <lineage>
        <taxon>Bacteria</taxon>
        <taxon>Pseudomonadati</taxon>
        <taxon>Pseudomonadota</taxon>
        <taxon>Alphaproteobacteria</taxon>
        <taxon>Sphingomonadales</taxon>
        <taxon>Sphingosinicellaceae</taxon>
        <taxon>Pacificimonas</taxon>
    </lineage>
</organism>
<keyword evidence="1" id="KW-0418">Kinase</keyword>
<protein>
    <submittedName>
        <fullName evidence="1">HprK-related kinase A</fullName>
    </submittedName>
</protein>
<dbReference type="EMBL" id="JAGSPA010000002">
    <property type="protein sequence ID" value="MBV7256812.1"/>
    <property type="molecule type" value="Genomic_DNA"/>
</dbReference>
<comment type="caution">
    <text evidence="1">The sequence shown here is derived from an EMBL/GenBank/DDBJ whole genome shotgun (WGS) entry which is preliminary data.</text>
</comment>
<dbReference type="PROSITE" id="PS00675">
    <property type="entry name" value="SIGMA54_INTERACT_1"/>
    <property type="match status" value="1"/>
</dbReference>
<keyword evidence="1" id="KW-0808">Transferase</keyword>
<dbReference type="InterPro" id="IPR025662">
    <property type="entry name" value="Sigma_54_int_dom_ATP-bd_1"/>
</dbReference>
<accession>A0ABS6SEH4</accession>
<dbReference type="Proteomes" id="UP000722336">
    <property type="component" value="Unassembled WGS sequence"/>
</dbReference>
<evidence type="ECO:0000313" key="1">
    <source>
        <dbReference type="EMBL" id="MBV7256812.1"/>
    </source>
</evidence>
<keyword evidence="2" id="KW-1185">Reference proteome</keyword>
<sequence length="284" mass="31367">MGPATFDIRSPFRAPVEAARRLYAEYPQGSDDEIFDFAVAAVPTVWWRRWYRRSMTFRADYMMEDIVPIEERLGLLGFEMAVNMQMALGYRRDIVLHAASAAQGDRAIIIVGDSGAGKSTLSALLSYSAGWRHLGDELALIAMDDPITLKPYPRPIGLKNQSIAVMRERVDGSRFGPELTGTMKGTVRHLLPPAGAIANMDVPARPALIVSPHFAEGVAPRTEQMSQSEAYMRLSVASTNQLQLGEPGFDTLIRLVREVPAYDLHYSDSEDALKLVADLWAKAG</sequence>